<dbReference type="GeneID" id="69116816"/>
<gene>
    <name evidence="2" type="ORF">ACFOKC_05925</name>
</gene>
<reference evidence="2 3" key="1">
    <citation type="journal article" date="2019" name="Int. J. Syst. Evol. Microbiol.">
        <title>The Global Catalogue of Microorganisms (GCM) 10K type strain sequencing project: providing services to taxonomists for standard genome sequencing and annotation.</title>
        <authorList>
            <consortium name="The Broad Institute Genomics Platform"/>
            <consortium name="The Broad Institute Genome Sequencing Center for Infectious Disease"/>
            <person name="Wu L."/>
            <person name="Ma J."/>
        </authorList>
    </citation>
    <scope>NUCLEOTIDE SEQUENCE [LARGE SCALE GENOMIC DNA]</scope>
    <source>
        <strain evidence="2 3">CGMCC 1.12562</strain>
    </source>
</reference>
<keyword evidence="3" id="KW-1185">Reference proteome</keyword>
<name>A0ABD5NDZ2_9EURY</name>
<feature type="compositionally biased region" description="Low complexity" evidence="1">
    <location>
        <begin position="264"/>
        <end position="277"/>
    </location>
</feature>
<evidence type="ECO:0000313" key="2">
    <source>
        <dbReference type="EMBL" id="MFC3477259.1"/>
    </source>
</evidence>
<protein>
    <submittedName>
        <fullName evidence="2">Uncharacterized protein</fullName>
    </submittedName>
</protein>
<evidence type="ECO:0000256" key="1">
    <source>
        <dbReference type="SAM" id="MobiDB-lite"/>
    </source>
</evidence>
<evidence type="ECO:0000313" key="3">
    <source>
        <dbReference type="Proteomes" id="UP001595660"/>
    </source>
</evidence>
<dbReference type="EMBL" id="JBHRWN010000002">
    <property type="protein sequence ID" value="MFC3477259.1"/>
    <property type="molecule type" value="Genomic_DNA"/>
</dbReference>
<organism evidence="2 3">
    <name type="scientific">Halobacterium litoreum</name>
    <dbReference type="NCBI Taxonomy" id="2039234"/>
    <lineage>
        <taxon>Archaea</taxon>
        <taxon>Methanobacteriati</taxon>
        <taxon>Methanobacteriota</taxon>
        <taxon>Stenosarchaea group</taxon>
        <taxon>Halobacteria</taxon>
        <taxon>Halobacteriales</taxon>
        <taxon>Halobacteriaceae</taxon>
        <taxon>Halobacterium</taxon>
    </lineage>
</organism>
<feature type="region of interest" description="Disordered" evidence="1">
    <location>
        <begin position="1"/>
        <end position="214"/>
    </location>
</feature>
<dbReference type="AlphaFoldDB" id="A0ABD5NDZ2"/>
<comment type="caution">
    <text evidence="2">The sequence shown here is derived from an EMBL/GenBank/DDBJ whole genome shotgun (WGS) entry which is preliminary data.</text>
</comment>
<feature type="compositionally biased region" description="Low complexity" evidence="1">
    <location>
        <begin position="117"/>
        <end position="126"/>
    </location>
</feature>
<feature type="region of interest" description="Disordered" evidence="1">
    <location>
        <begin position="247"/>
        <end position="277"/>
    </location>
</feature>
<proteinExistence type="predicted"/>
<dbReference type="RefSeq" id="WP_232571609.1">
    <property type="nucleotide sequence ID" value="NZ_CP089466.1"/>
</dbReference>
<accession>A0ABD5NDZ2</accession>
<sequence length="277" mass="29811">MYEQSPLQQPSLSSLEQFGRSQAAGAQEYAQQGAGQSQQPQQFAGVQQPQTQQYAQQSPIQQPTAQQYAQQPTAQQSPIQQAQPPQAVQTQPQQTPVQQPQQTQPQQFGAPSQILGQQPTAQQFQQPRLPSQFGSIGAQSTWAQSQQPQFQQPQPTPQVGQSSQQTGQAQQIPVGSVPSESPQQIPVEHGQHAAQQTPWQSFGQHELTRQSVEMADTPTLADALARRLGLTSQQLAQVLPQLGAALGAPTHGQQLGVASQAAMPQQGPTPIQPGIQQ</sequence>
<feature type="compositionally biased region" description="Low complexity" evidence="1">
    <location>
        <begin position="138"/>
        <end position="171"/>
    </location>
</feature>
<feature type="compositionally biased region" description="Low complexity" evidence="1">
    <location>
        <begin position="1"/>
        <end position="107"/>
    </location>
</feature>
<dbReference type="Proteomes" id="UP001595660">
    <property type="component" value="Unassembled WGS sequence"/>
</dbReference>
<feature type="compositionally biased region" description="Polar residues" evidence="1">
    <location>
        <begin position="193"/>
        <end position="203"/>
    </location>
</feature>